<dbReference type="Gene3D" id="3.30.66.10">
    <property type="entry name" value="DNA topoisomerase I domain"/>
    <property type="match status" value="1"/>
</dbReference>
<dbReference type="InterPro" id="IPR035447">
    <property type="entry name" value="DNA_topo_I_N_sf"/>
</dbReference>
<dbReference type="EMBL" id="JAUKPO010000011">
    <property type="protein sequence ID" value="MDO1448265.1"/>
    <property type="molecule type" value="Genomic_DNA"/>
</dbReference>
<feature type="domain" description="DNA topoisomerase I catalytic core eukaryotic-type" evidence="7">
    <location>
        <begin position="100"/>
        <end position="326"/>
    </location>
</feature>
<sequence length="356" mass="40568">MELEEVAVGTISPEAFAKETGLRYITDNKPGFGRIKKKDTYIYIDTANKEITDPKVIDRITKLRIPHVWEGVWICPTANGHLQATGFDSKNRKQYRYHAKWQSARNLDKFSKMLPFGKKLSQLRQQLDHDLAEKQFTRNKILAVVVSLLDNTLIRIGNKCYEKANKSYGLTTLRDKHVKVQGKDVKISFVGKKSVCQEVILTDRRLATLVRKCKEIPGYELFQYYDAEGNRHPVSSEDVNGYLRENTGIDLTAKDFRTWGGSITAIQHLLAEPRPEAEKEIQKKMTETVKLVASKLGNTAAVCRNYYIHPLVLESYASGDLEKIAKSKGNTRNKEFQELGDEEIVFLKLLEEVAGQ</sequence>
<dbReference type="Gene3D" id="1.10.132.120">
    <property type="match status" value="1"/>
</dbReference>
<dbReference type="SUPFAM" id="SSF56349">
    <property type="entry name" value="DNA breaking-rejoining enzymes"/>
    <property type="match status" value="1"/>
</dbReference>
<dbReference type="Pfam" id="PF21338">
    <property type="entry name" value="Top1B_N_bact"/>
    <property type="match status" value="1"/>
</dbReference>
<evidence type="ECO:0000256" key="6">
    <source>
        <dbReference type="ARBA" id="ARBA00023235"/>
    </source>
</evidence>
<dbReference type="Proteomes" id="UP001168528">
    <property type="component" value="Unassembled WGS sequence"/>
</dbReference>
<dbReference type="Gene3D" id="3.90.15.10">
    <property type="entry name" value="Topoisomerase I, Chain A, domain 3"/>
    <property type="match status" value="1"/>
</dbReference>
<evidence type="ECO:0000259" key="7">
    <source>
        <dbReference type="Pfam" id="PF01028"/>
    </source>
</evidence>
<evidence type="ECO:0000256" key="2">
    <source>
        <dbReference type="ARBA" id="ARBA00006645"/>
    </source>
</evidence>
<comment type="similarity">
    <text evidence="2">Belongs to the type IB topoisomerase family.</text>
</comment>
<dbReference type="RefSeq" id="WP_302039070.1">
    <property type="nucleotide sequence ID" value="NZ_JAUKPO010000011.1"/>
</dbReference>
<evidence type="ECO:0000259" key="8">
    <source>
        <dbReference type="Pfam" id="PF21338"/>
    </source>
</evidence>
<evidence type="ECO:0000313" key="9">
    <source>
        <dbReference type="EMBL" id="MDO1448265.1"/>
    </source>
</evidence>
<keyword evidence="10" id="KW-1185">Reference proteome</keyword>
<feature type="domain" description="DNA topoisomerase IB N-terminal" evidence="8">
    <location>
        <begin position="41"/>
        <end position="88"/>
    </location>
</feature>
<name>A0ABT8R834_9BACT</name>
<keyword evidence="4" id="KW-0799">Topoisomerase</keyword>
<accession>A0ABT8R834</accession>
<dbReference type="InterPro" id="IPR011010">
    <property type="entry name" value="DNA_brk_join_enz"/>
</dbReference>
<keyword evidence="6" id="KW-0413">Isomerase</keyword>
<dbReference type="SUPFAM" id="SSF55869">
    <property type="entry name" value="DNA topoisomerase I domain"/>
    <property type="match status" value="1"/>
</dbReference>
<proteinExistence type="inferred from homology"/>
<protein>
    <recommendedName>
        <fullName evidence="3">DNA topoisomerase</fullName>
        <ecNumber evidence="3">5.6.2.1</ecNumber>
    </recommendedName>
</protein>
<gene>
    <name evidence="9" type="ORF">Q0590_18465</name>
</gene>
<reference evidence="9" key="1">
    <citation type="submission" date="2023-07" db="EMBL/GenBank/DDBJ databases">
        <title>The genome sequence of Rhodocytophaga aerolata KACC 12507.</title>
        <authorList>
            <person name="Zhang X."/>
        </authorList>
    </citation>
    <scope>NUCLEOTIDE SEQUENCE</scope>
    <source>
        <strain evidence="9">KACC 12507</strain>
    </source>
</reference>
<comment type="catalytic activity">
    <reaction evidence="1">
        <text>ATP-independent breakage of single-stranded DNA, followed by passage and rejoining.</text>
        <dbReference type="EC" id="5.6.2.1"/>
    </reaction>
</comment>
<evidence type="ECO:0000256" key="4">
    <source>
        <dbReference type="ARBA" id="ARBA00023029"/>
    </source>
</evidence>
<dbReference type="InterPro" id="IPR013500">
    <property type="entry name" value="TopoI_cat_euk"/>
</dbReference>
<keyword evidence="5" id="KW-0238">DNA-binding</keyword>
<dbReference type="EC" id="5.6.2.1" evidence="3"/>
<evidence type="ECO:0000313" key="10">
    <source>
        <dbReference type="Proteomes" id="UP001168528"/>
    </source>
</evidence>
<dbReference type="PRINTS" id="PR00416">
    <property type="entry name" value="EUTPISMRASEI"/>
</dbReference>
<dbReference type="Pfam" id="PF01028">
    <property type="entry name" value="Topoisom_I"/>
    <property type="match status" value="1"/>
</dbReference>
<dbReference type="InterPro" id="IPR049331">
    <property type="entry name" value="Top1B_N_bact"/>
</dbReference>
<comment type="caution">
    <text evidence="9">The sequence shown here is derived from an EMBL/GenBank/DDBJ whole genome shotgun (WGS) entry which is preliminary data.</text>
</comment>
<dbReference type="PROSITE" id="PS52038">
    <property type="entry name" value="TOPO_IB_2"/>
    <property type="match status" value="1"/>
</dbReference>
<dbReference type="InterPro" id="IPR014711">
    <property type="entry name" value="TopoI_cat_a-hlx-sub_euk"/>
</dbReference>
<dbReference type="InterPro" id="IPR001631">
    <property type="entry name" value="TopoI"/>
</dbReference>
<evidence type="ECO:0000256" key="5">
    <source>
        <dbReference type="ARBA" id="ARBA00023125"/>
    </source>
</evidence>
<evidence type="ECO:0000256" key="3">
    <source>
        <dbReference type="ARBA" id="ARBA00012891"/>
    </source>
</evidence>
<evidence type="ECO:0000256" key="1">
    <source>
        <dbReference type="ARBA" id="ARBA00000213"/>
    </source>
</evidence>
<organism evidence="9 10">
    <name type="scientific">Rhodocytophaga aerolata</name>
    <dbReference type="NCBI Taxonomy" id="455078"/>
    <lineage>
        <taxon>Bacteria</taxon>
        <taxon>Pseudomonadati</taxon>
        <taxon>Bacteroidota</taxon>
        <taxon>Cytophagia</taxon>
        <taxon>Cytophagales</taxon>
        <taxon>Rhodocytophagaceae</taxon>
        <taxon>Rhodocytophaga</taxon>
    </lineage>
</organism>